<evidence type="ECO:0000313" key="2">
    <source>
        <dbReference type="Proteomes" id="UP000095283"/>
    </source>
</evidence>
<protein>
    <submittedName>
        <fullName evidence="3">MANSC domain-containing protein</fullName>
    </submittedName>
</protein>
<dbReference type="Proteomes" id="UP000095283">
    <property type="component" value="Unplaced"/>
</dbReference>
<keyword evidence="2" id="KW-1185">Reference proteome</keyword>
<evidence type="ECO:0000313" key="3">
    <source>
        <dbReference type="WBParaSite" id="Hba_21596"/>
    </source>
</evidence>
<sequence>MDLMNHGTCITETFDEVPAGQNFVISGERRRCLEKGIGSAKLAVFDSCRLANGTDIQIGESINRLKSGELIPFNKDNNMHIYTCTMVCDPFSNTNNCIPINECHRICLDRQEGPFCDCRGPPICNDTTTCTVKPKDKEGTTKLPKTTTTSIPTTAPPEWCTEKDIKTSLPSSTTTEKYSITKITIPEETTTSVQSTSTKEQHATTSVINLSTTKERDTIQTETSTTPKISTSTEQYSTSTEQYSTSTEQYSTSTEEYSTSTEQYSTSTEQYSTSTEQYSTSTEYTVTRDGNWTTSSQDSTTPELNTTPKEITTTTVTYINSTSDSTTSPTTISHVTNSTSEVKTSTEPSSPLHCSNPCSEGHEAFTTLVEYLCPETCLVTTTQAKVLAENWDMLSSVLLETQACYMKNP</sequence>
<dbReference type="AlphaFoldDB" id="A0A1I7XVJ6"/>
<reference evidence="3" key="1">
    <citation type="submission" date="2016-11" db="UniProtKB">
        <authorList>
            <consortium name="WormBaseParasite"/>
        </authorList>
    </citation>
    <scope>IDENTIFICATION</scope>
</reference>
<feature type="compositionally biased region" description="Polar residues" evidence="1">
    <location>
        <begin position="220"/>
        <end position="229"/>
    </location>
</feature>
<name>A0A1I7XVJ6_HETBA</name>
<feature type="compositionally biased region" description="Low complexity" evidence="1">
    <location>
        <begin position="230"/>
        <end position="283"/>
    </location>
</feature>
<evidence type="ECO:0000256" key="1">
    <source>
        <dbReference type="SAM" id="MobiDB-lite"/>
    </source>
</evidence>
<accession>A0A1I7XVJ6</accession>
<feature type="compositionally biased region" description="Low complexity" evidence="1">
    <location>
        <begin position="320"/>
        <end position="333"/>
    </location>
</feature>
<organism evidence="2 3">
    <name type="scientific">Heterorhabditis bacteriophora</name>
    <name type="common">Entomopathogenic nematode worm</name>
    <dbReference type="NCBI Taxonomy" id="37862"/>
    <lineage>
        <taxon>Eukaryota</taxon>
        <taxon>Metazoa</taxon>
        <taxon>Ecdysozoa</taxon>
        <taxon>Nematoda</taxon>
        <taxon>Chromadorea</taxon>
        <taxon>Rhabditida</taxon>
        <taxon>Rhabditina</taxon>
        <taxon>Rhabditomorpha</taxon>
        <taxon>Strongyloidea</taxon>
        <taxon>Heterorhabditidae</taxon>
        <taxon>Heterorhabditis</taxon>
    </lineage>
</organism>
<feature type="region of interest" description="Disordered" evidence="1">
    <location>
        <begin position="320"/>
        <end position="349"/>
    </location>
</feature>
<proteinExistence type="predicted"/>
<dbReference type="WBParaSite" id="Hba_21596">
    <property type="protein sequence ID" value="Hba_21596"/>
    <property type="gene ID" value="Hba_21596"/>
</dbReference>
<feature type="region of interest" description="Disordered" evidence="1">
    <location>
        <begin position="215"/>
        <end position="283"/>
    </location>
</feature>
<feature type="compositionally biased region" description="Polar residues" evidence="1">
    <location>
        <begin position="334"/>
        <end position="349"/>
    </location>
</feature>